<organism evidence="2 3">
    <name type="scientific">Ranatra chinensis</name>
    <dbReference type="NCBI Taxonomy" id="642074"/>
    <lineage>
        <taxon>Eukaryota</taxon>
        <taxon>Metazoa</taxon>
        <taxon>Ecdysozoa</taxon>
        <taxon>Arthropoda</taxon>
        <taxon>Hexapoda</taxon>
        <taxon>Insecta</taxon>
        <taxon>Pterygota</taxon>
        <taxon>Neoptera</taxon>
        <taxon>Paraneoptera</taxon>
        <taxon>Hemiptera</taxon>
        <taxon>Heteroptera</taxon>
        <taxon>Panheteroptera</taxon>
        <taxon>Nepomorpha</taxon>
        <taxon>Nepidae</taxon>
        <taxon>Ranatrinae</taxon>
        <taxon>Ranatra</taxon>
    </lineage>
</organism>
<sequence length="385" mass="43468">MYELEARLEDSLDLLSVEEIGVATLGFFKTQTVIHGASLQEALIRRIIKEVDTIPEQALVSIIKALRMSLVIPVWPMAESLLGVLCSQIGRISLKGCAHIVLLTARTHSVHSQILDLVSQKLLKSIDQARLKDLEKVLYPLTTLNYDPKTSPCIFEAIAAELNRPERQQEFTIHPKCLVAIVHYLALLSIFPHDAIARVLDMNFIRETYGRTNYMIGREILSIETCLEIDSPGYSGPRLPEDVRNYLSKRYSTFLPNREKRLSKHGAFVLDVIDTLEIVLGKECMVCKYVLPNNSRADVVFGLDREGKALPIPDDYRNHPDFTGVLRLPKVDGDWRAIVLCSLNMLVRNRAGAPNGETAAKIRHLRKLGYTPLMVTFLSPFRNRL</sequence>
<keyword evidence="3" id="KW-1185">Reference proteome</keyword>
<evidence type="ECO:0000313" key="3">
    <source>
        <dbReference type="Proteomes" id="UP001558652"/>
    </source>
</evidence>
<gene>
    <name evidence="2" type="ORF">AAG570_005708</name>
</gene>
<dbReference type="Proteomes" id="UP001558652">
    <property type="component" value="Unassembled WGS sequence"/>
</dbReference>
<dbReference type="InterPro" id="IPR050870">
    <property type="entry name" value="FAST_kinase"/>
</dbReference>
<proteinExistence type="predicted"/>
<protein>
    <recommendedName>
        <fullName evidence="1">FAST kinase leucine-rich domain-containing protein</fullName>
    </recommendedName>
</protein>
<dbReference type="PANTHER" id="PTHR21228">
    <property type="entry name" value="FAST LEU-RICH DOMAIN-CONTAINING"/>
    <property type="match status" value="1"/>
</dbReference>
<dbReference type="AlphaFoldDB" id="A0ABD0XYK4"/>
<dbReference type="EMBL" id="JBFDAA010000018">
    <property type="protein sequence ID" value="KAL1116213.1"/>
    <property type="molecule type" value="Genomic_DNA"/>
</dbReference>
<dbReference type="Pfam" id="PF06743">
    <property type="entry name" value="FAST_1"/>
    <property type="match status" value="1"/>
</dbReference>
<feature type="domain" description="FAST kinase leucine-rich" evidence="1">
    <location>
        <begin position="135"/>
        <end position="207"/>
    </location>
</feature>
<accession>A0ABD0XYK4</accession>
<dbReference type="PANTHER" id="PTHR21228:SF40">
    <property type="entry name" value="LD45607P"/>
    <property type="match status" value="1"/>
</dbReference>
<dbReference type="InterPro" id="IPR010622">
    <property type="entry name" value="FAST_Leu-rich"/>
</dbReference>
<evidence type="ECO:0000259" key="1">
    <source>
        <dbReference type="Pfam" id="PF06743"/>
    </source>
</evidence>
<evidence type="ECO:0000313" key="2">
    <source>
        <dbReference type="EMBL" id="KAL1116213.1"/>
    </source>
</evidence>
<comment type="caution">
    <text evidence="2">The sequence shown here is derived from an EMBL/GenBank/DDBJ whole genome shotgun (WGS) entry which is preliminary data.</text>
</comment>
<reference evidence="2 3" key="1">
    <citation type="submission" date="2024-07" db="EMBL/GenBank/DDBJ databases">
        <title>Chromosome-level genome assembly of the water stick insect Ranatra chinensis (Heteroptera: Nepidae).</title>
        <authorList>
            <person name="Liu X."/>
        </authorList>
    </citation>
    <scope>NUCLEOTIDE SEQUENCE [LARGE SCALE GENOMIC DNA]</scope>
    <source>
        <strain evidence="2">Cailab_2021Rc</strain>
        <tissue evidence="2">Muscle</tissue>
    </source>
</reference>
<name>A0ABD0XYK4_9HEMI</name>